<dbReference type="EMBL" id="CADCXY010000003">
    <property type="protein sequence ID" value="CAB0151267.1"/>
    <property type="molecule type" value="Genomic_DNA"/>
</dbReference>
<dbReference type="Proteomes" id="UP000481517">
    <property type="component" value="Unassembled WGS sequence"/>
</dbReference>
<evidence type="ECO:0000313" key="3">
    <source>
        <dbReference type="EMBL" id="CAB0151267.1"/>
    </source>
</evidence>
<evidence type="ECO:0000313" key="4">
    <source>
        <dbReference type="Proteomes" id="UP000481517"/>
    </source>
</evidence>
<dbReference type="InterPro" id="IPR011990">
    <property type="entry name" value="TPR-like_helical_dom_sf"/>
</dbReference>
<dbReference type="Pfam" id="PF13432">
    <property type="entry name" value="TPR_16"/>
    <property type="match status" value="1"/>
</dbReference>
<dbReference type="SUPFAM" id="SSF52540">
    <property type="entry name" value="P-loop containing nucleoside triphosphate hydrolases"/>
    <property type="match status" value="1"/>
</dbReference>
<keyword evidence="2" id="KW-0802">TPR repeat</keyword>
<keyword evidence="1" id="KW-0808">Transferase</keyword>
<dbReference type="SMART" id="SM00028">
    <property type="entry name" value="TPR"/>
    <property type="match status" value="3"/>
</dbReference>
<gene>
    <name evidence="3" type="primary">ycf3</name>
    <name evidence="3" type="ORF">PSI9734_01679</name>
</gene>
<dbReference type="PANTHER" id="PTHR12788">
    <property type="entry name" value="PROTEIN-TYROSINE SULFOTRANSFERASE 2"/>
    <property type="match status" value="1"/>
</dbReference>
<dbReference type="SUPFAM" id="SSF48452">
    <property type="entry name" value="TPR-like"/>
    <property type="match status" value="1"/>
</dbReference>
<proteinExistence type="predicted"/>
<dbReference type="InterPro" id="IPR019734">
    <property type="entry name" value="TPR_rpt"/>
</dbReference>
<protein>
    <submittedName>
        <fullName evidence="3">Photosystem I assembly protein Ycf3</fullName>
    </submittedName>
</protein>
<sequence>MTEGTEASSATALAQAIARLSAAPQRLDLLDQAAGIAQQSGDAKRAADLYLDFIGQHASHAGAQFNCGYYCRAAGYYQQAIDHYQQALTLTIEQPEEVHTNIGVIYNEGLLDNRRAAAAFEQALAIAPNYLPALYNLANCYEQDGDKERAAAYFQKVIQQAPQFAMAYVRLADVQRAAAPDDPLIKQLDGFIEQSQRPLTERIDMAFALGKLNNDCGDYQAAWRYYQQGNAWNASLMPAWNEAKQRETLELVRSQFSELLSANASAKASAKKPQPVFVCGMFRSGSTLLEQMLGGHSAITSGGELEFFARRWQRWRREGLQASLDNFSAAQAATLGEDYLAFVRERLGDVEVFTDKRPDNIWLIGLIKRALPQAKFIVTRREPLDNALSVYFTRLGKAMPYANRFADILAYMQIERELLDHWQQLLGDDLQVVDYDQLVIEPQQQLAPVLKQLGLSWQPQCLDFHQRDNSVRTASVWQVRQPLYQSSSGRWRNYQQFLAEFTE</sequence>
<dbReference type="Pfam" id="PF14559">
    <property type="entry name" value="TPR_19"/>
    <property type="match status" value="1"/>
</dbReference>
<dbReference type="Gene3D" id="1.25.40.10">
    <property type="entry name" value="Tetratricopeptide repeat domain"/>
    <property type="match status" value="1"/>
</dbReference>
<dbReference type="AlphaFoldDB" id="A0A6S6WMJ0"/>
<reference evidence="3 4" key="1">
    <citation type="submission" date="2020-02" db="EMBL/GenBank/DDBJ databases">
        <authorList>
            <person name="Rodrigo-Torres L."/>
            <person name="Arahal R. D."/>
            <person name="Lucena T."/>
        </authorList>
    </citation>
    <scope>NUCLEOTIDE SEQUENCE [LARGE SCALE GENOMIC DNA]</scope>
    <source>
        <strain evidence="3 4">CECT 9734</strain>
    </source>
</reference>
<name>A0A6S6WMJ0_9GAMM</name>
<evidence type="ECO:0000256" key="1">
    <source>
        <dbReference type="ARBA" id="ARBA00022679"/>
    </source>
</evidence>
<dbReference type="GO" id="GO:0008476">
    <property type="term" value="F:protein-tyrosine sulfotransferase activity"/>
    <property type="evidence" value="ECO:0007669"/>
    <property type="project" value="InterPro"/>
</dbReference>
<feature type="repeat" description="TPR" evidence="2">
    <location>
        <begin position="131"/>
        <end position="164"/>
    </location>
</feature>
<evidence type="ECO:0000256" key="2">
    <source>
        <dbReference type="PROSITE-ProRule" id="PRU00339"/>
    </source>
</evidence>
<dbReference type="Gene3D" id="3.40.50.300">
    <property type="entry name" value="P-loop containing nucleotide triphosphate hydrolases"/>
    <property type="match status" value="1"/>
</dbReference>
<dbReference type="RefSeq" id="WP_173920649.1">
    <property type="nucleotide sequence ID" value="NZ_CADCXY010000003.1"/>
</dbReference>
<dbReference type="InterPro" id="IPR027417">
    <property type="entry name" value="P-loop_NTPase"/>
</dbReference>
<dbReference type="PROSITE" id="PS50005">
    <property type="entry name" value="TPR"/>
    <property type="match status" value="1"/>
</dbReference>
<dbReference type="PANTHER" id="PTHR12788:SF10">
    <property type="entry name" value="PROTEIN-TYROSINE SULFOTRANSFERASE"/>
    <property type="match status" value="1"/>
</dbReference>
<dbReference type="Pfam" id="PF13469">
    <property type="entry name" value="Sulfotransfer_3"/>
    <property type="match status" value="1"/>
</dbReference>
<keyword evidence="4" id="KW-1185">Reference proteome</keyword>
<accession>A0A6S6WMJ0</accession>
<dbReference type="InterPro" id="IPR026634">
    <property type="entry name" value="TPST-like"/>
</dbReference>
<organism evidence="3 4">
    <name type="scientific">Pseudidiomarina piscicola</name>
    <dbReference type="NCBI Taxonomy" id="2614830"/>
    <lineage>
        <taxon>Bacteria</taxon>
        <taxon>Pseudomonadati</taxon>
        <taxon>Pseudomonadota</taxon>
        <taxon>Gammaproteobacteria</taxon>
        <taxon>Alteromonadales</taxon>
        <taxon>Idiomarinaceae</taxon>
        <taxon>Pseudidiomarina</taxon>
    </lineage>
</organism>